<keyword evidence="1" id="KW-0805">Transcription regulation</keyword>
<protein>
    <recommendedName>
        <fullName evidence="4">HTH araC/xylS-type domain-containing protein</fullName>
    </recommendedName>
</protein>
<dbReference type="Pfam" id="PF12833">
    <property type="entry name" value="HTH_18"/>
    <property type="match status" value="1"/>
</dbReference>
<dbReference type="SUPFAM" id="SSF46689">
    <property type="entry name" value="Homeodomain-like"/>
    <property type="match status" value="1"/>
</dbReference>
<evidence type="ECO:0000259" key="4">
    <source>
        <dbReference type="PROSITE" id="PS01124"/>
    </source>
</evidence>
<dbReference type="InterPro" id="IPR009057">
    <property type="entry name" value="Homeodomain-like_sf"/>
</dbReference>
<proteinExistence type="predicted"/>
<evidence type="ECO:0000313" key="5">
    <source>
        <dbReference type="EMBL" id="CAB3787861.1"/>
    </source>
</evidence>
<dbReference type="GO" id="GO:0003700">
    <property type="term" value="F:DNA-binding transcription factor activity"/>
    <property type="evidence" value="ECO:0007669"/>
    <property type="project" value="InterPro"/>
</dbReference>
<dbReference type="PANTHER" id="PTHR46796">
    <property type="entry name" value="HTH-TYPE TRANSCRIPTIONAL ACTIVATOR RHAS-RELATED"/>
    <property type="match status" value="1"/>
</dbReference>
<dbReference type="PROSITE" id="PS01124">
    <property type="entry name" value="HTH_ARAC_FAMILY_2"/>
    <property type="match status" value="1"/>
</dbReference>
<evidence type="ECO:0000256" key="1">
    <source>
        <dbReference type="ARBA" id="ARBA00023015"/>
    </source>
</evidence>
<dbReference type="Proteomes" id="UP000494119">
    <property type="component" value="Unassembled WGS sequence"/>
</dbReference>
<gene>
    <name evidence="5" type="ORF">LMG28688_02564</name>
</gene>
<evidence type="ECO:0000256" key="2">
    <source>
        <dbReference type="ARBA" id="ARBA00023125"/>
    </source>
</evidence>
<reference evidence="5 6" key="1">
    <citation type="submission" date="2020-04" db="EMBL/GenBank/DDBJ databases">
        <authorList>
            <person name="De Canck E."/>
        </authorList>
    </citation>
    <scope>NUCLEOTIDE SEQUENCE [LARGE SCALE GENOMIC DNA]</scope>
    <source>
        <strain evidence="5 6">LMG 28688</strain>
    </source>
</reference>
<accession>A0A6J5FZG7</accession>
<keyword evidence="2" id="KW-0238">DNA-binding</keyword>
<keyword evidence="6" id="KW-1185">Reference proteome</keyword>
<dbReference type="InterPro" id="IPR050204">
    <property type="entry name" value="AraC_XylS_family_regulators"/>
</dbReference>
<dbReference type="PANTHER" id="PTHR46796:SF12">
    <property type="entry name" value="HTH-TYPE DNA-BINDING TRANSCRIPTIONAL ACTIVATOR EUTR"/>
    <property type="match status" value="1"/>
</dbReference>
<evidence type="ECO:0000256" key="3">
    <source>
        <dbReference type="ARBA" id="ARBA00023163"/>
    </source>
</evidence>
<dbReference type="EMBL" id="CADIKL010000010">
    <property type="protein sequence ID" value="CAB3787861.1"/>
    <property type="molecule type" value="Genomic_DNA"/>
</dbReference>
<dbReference type="GO" id="GO:0043565">
    <property type="term" value="F:sequence-specific DNA binding"/>
    <property type="evidence" value="ECO:0007669"/>
    <property type="project" value="InterPro"/>
</dbReference>
<dbReference type="Gene3D" id="1.10.10.60">
    <property type="entry name" value="Homeodomain-like"/>
    <property type="match status" value="1"/>
</dbReference>
<feature type="domain" description="HTH araC/xylS-type" evidence="4">
    <location>
        <begin position="217"/>
        <end position="321"/>
    </location>
</feature>
<dbReference type="InterPro" id="IPR018060">
    <property type="entry name" value="HTH_AraC"/>
</dbReference>
<keyword evidence="3" id="KW-0804">Transcription</keyword>
<name>A0A6J5FZG7_9BURK</name>
<dbReference type="SMART" id="SM00342">
    <property type="entry name" value="HTH_ARAC"/>
    <property type="match status" value="1"/>
</dbReference>
<organism evidence="5 6">
    <name type="scientific">Paraburkholderia caffeinitolerans</name>
    <dbReference type="NCBI Taxonomy" id="1723730"/>
    <lineage>
        <taxon>Bacteria</taxon>
        <taxon>Pseudomonadati</taxon>
        <taxon>Pseudomonadota</taxon>
        <taxon>Betaproteobacteria</taxon>
        <taxon>Burkholderiales</taxon>
        <taxon>Burkholderiaceae</taxon>
        <taxon>Paraburkholderia</taxon>
    </lineage>
</organism>
<dbReference type="AlphaFoldDB" id="A0A6J5FZG7"/>
<sequence>MSFPPIYWRQNYSGFELQQAFDVVYGGHIEHRLLTARSSAMAHQRLALGDLRLETGCYDFPVIARGSMPREALCLGFMAEGGITTRCNTTAMGDDDIQIYPAGVDLLYHAAGSSRWVNFLVPEEQVQKTALRRMGQTLELPRRAMTSLRLPPRSRATLTVLTTDALGLAERLASTGDIATELADTIGQSLVDAYVDALCDAAPAGKSGRTPAEERHHRLILACERLVLSGEMADFSLADIARRSGYTQRSLQMIFKNSVGMTPGRWFMNARLNGALRDLLSAAPACTVATVAAKWGFRHMPRFSQYYRQAFGEIPSETLKRVRH</sequence>
<evidence type="ECO:0000313" key="6">
    <source>
        <dbReference type="Proteomes" id="UP000494119"/>
    </source>
</evidence>